<dbReference type="InterPro" id="IPR036390">
    <property type="entry name" value="WH_DNA-bd_sf"/>
</dbReference>
<dbReference type="SUPFAM" id="SSF46785">
    <property type="entry name" value="Winged helix' DNA-binding domain"/>
    <property type="match status" value="1"/>
</dbReference>
<dbReference type="SUPFAM" id="SSF64288">
    <property type="entry name" value="Chorismate lyase-like"/>
    <property type="match status" value="1"/>
</dbReference>
<proteinExistence type="predicted"/>
<dbReference type="GO" id="GO:0003700">
    <property type="term" value="F:DNA-binding transcription factor activity"/>
    <property type="evidence" value="ECO:0007669"/>
    <property type="project" value="InterPro"/>
</dbReference>
<protein>
    <submittedName>
        <fullName evidence="5">GntR family transcriptional regulator</fullName>
    </submittedName>
</protein>
<dbReference type="PANTHER" id="PTHR44846">
    <property type="entry name" value="MANNOSYL-D-GLYCERATE TRANSPORT/METABOLISM SYSTEM REPRESSOR MNGR-RELATED"/>
    <property type="match status" value="1"/>
</dbReference>
<dbReference type="InterPro" id="IPR036388">
    <property type="entry name" value="WH-like_DNA-bd_sf"/>
</dbReference>
<name>A0A542X8X2_9MICO</name>
<dbReference type="CDD" id="cd07377">
    <property type="entry name" value="WHTH_GntR"/>
    <property type="match status" value="1"/>
</dbReference>
<dbReference type="AlphaFoldDB" id="A0A542X8X2"/>
<reference evidence="5 6" key="1">
    <citation type="submission" date="2019-06" db="EMBL/GenBank/DDBJ databases">
        <title>Sequencing the genomes of 1000 actinobacteria strains.</title>
        <authorList>
            <person name="Klenk H.-P."/>
        </authorList>
    </citation>
    <scope>NUCLEOTIDE SEQUENCE [LARGE SCALE GENOMIC DNA]</scope>
    <source>
        <strain evidence="5 6">DSM 24617</strain>
    </source>
</reference>
<evidence type="ECO:0000256" key="3">
    <source>
        <dbReference type="ARBA" id="ARBA00023163"/>
    </source>
</evidence>
<dbReference type="InterPro" id="IPR000524">
    <property type="entry name" value="Tscrpt_reg_HTH_GntR"/>
</dbReference>
<dbReference type="PANTHER" id="PTHR44846:SF1">
    <property type="entry name" value="MANNOSYL-D-GLYCERATE TRANSPORT_METABOLISM SYSTEM REPRESSOR MNGR-RELATED"/>
    <property type="match status" value="1"/>
</dbReference>
<dbReference type="PROSITE" id="PS50949">
    <property type="entry name" value="HTH_GNTR"/>
    <property type="match status" value="1"/>
</dbReference>
<dbReference type="InterPro" id="IPR028978">
    <property type="entry name" value="Chorismate_lyase_/UTRA_dom_sf"/>
</dbReference>
<dbReference type="InterPro" id="IPR050679">
    <property type="entry name" value="Bact_HTH_transcr_reg"/>
</dbReference>
<dbReference type="OrthoDB" id="3210131at2"/>
<evidence type="ECO:0000259" key="4">
    <source>
        <dbReference type="PROSITE" id="PS50949"/>
    </source>
</evidence>
<keyword evidence="3" id="KW-0804">Transcription</keyword>
<keyword evidence="6" id="KW-1185">Reference proteome</keyword>
<dbReference type="RefSeq" id="WP_142004405.1">
    <property type="nucleotide sequence ID" value="NZ_CAJTBP010000001.1"/>
</dbReference>
<dbReference type="GO" id="GO:0003677">
    <property type="term" value="F:DNA binding"/>
    <property type="evidence" value="ECO:0007669"/>
    <property type="project" value="UniProtKB-KW"/>
</dbReference>
<sequence length="257" mass="27242">MTPPHSTSPLHVRLADTLRERIRSGAWPAGSSLPSEAELGQEFGASRGTVRAAVQALRAEGLVVGGRGRPPVIRNAPPAQSFSSFLSFTRWAESMGRVPGQRTLEVARRPADDETAAALGLGPGQPVVQVLRQRLLDGAPCLVERTSFTLEAGSALFGFDADSGSIFQFLIDQGVDLYRGQHVIDAVGADATDADLLGVQPGAPLLRVRRTTSSREGAPLEFSDDRYLPGLANFTIENTMDAAPALVRVQTVEGTAS</sequence>
<dbReference type="Proteomes" id="UP000318336">
    <property type="component" value="Unassembled WGS sequence"/>
</dbReference>
<dbReference type="PRINTS" id="PR00035">
    <property type="entry name" value="HTHGNTR"/>
</dbReference>
<dbReference type="EMBL" id="VFOK01000001">
    <property type="protein sequence ID" value="TQL32283.1"/>
    <property type="molecule type" value="Genomic_DNA"/>
</dbReference>
<dbReference type="SMART" id="SM00345">
    <property type="entry name" value="HTH_GNTR"/>
    <property type="match status" value="1"/>
</dbReference>
<dbReference type="Pfam" id="PF00392">
    <property type="entry name" value="GntR"/>
    <property type="match status" value="1"/>
</dbReference>
<comment type="caution">
    <text evidence="5">The sequence shown here is derived from an EMBL/GenBank/DDBJ whole genome shotgun (WGS) entry which is preliminary data.</text>
</comment>
<feature type="domain" description="HTH gntR-type" evidence="4">
    <location>
        <begin position="8"/>
        <end position="76"/>
    </location>
</feature>
<gene>
    <name evidence="5" type="ORF">FB554_0404</name>
</gene>
<dbReference type="SMART" id="SM00866">
    <property type="entry name" value="UTRA"/>
    <property type="match status" value="1"/>
</dbReference>
<keyword evidence="1" id="KW-0805">Transcription regulation</keyword>
<accession>A0A542X8X2</accession>
<dbReference type="GO" id="GO:0045892">
    <property type="term" value="P:negative regulation of DNA-templated transcription"/>
    <property type="evidence" value="ECO:0007669"/>
    <property type="project" value="TreeGrafter"/>
</dbReference>
<dbReference type="Gene3D" id="1.10.10.10">
    <property type="entry name" value="Winged helix-like DNA-binding domain superfamily/Winged helix DNA-binding domain"/>
    <property type="match status" value="1"/>
</dbReference>
<dbReference type="InterPro" id="IPR011663">
    <property type="entry name" value="UTRA"/>
</dbReference>
<organism evidence="5 6">
    <name type="scientific">Barrientosiimonas humi</name>
    <dbReference type="NCBI Taxonomy" id="999931"/>
    <lineage>
        <taxon>Bacteria</taxon>
        <taxon>Bacillati</taxon>
        <taxon>Actinomycetota</taxon>
        <taxon>Actinomycetes</taxon>
        <taxon>Micrococcales</taxon>
        <taxon>Dermacoccaceae</taxon>
        <taxon>Barrientosiimonas</taxon>
    </lineage>
</organism>
<evidence type="ECO:0000256" key="2">
    <source>
        <dbReference type="ARBA" id="ARBA00023125"/>
    </source>
</evidence>
<keyword evidence="2" id="KW-0238">DNA-binding</keyword>
<evidence type="ECO:0000256" key="1">
    <source>
        <dbReference type="ARBA" id="ARBA00023015"/>
    </source>
</evidence>
<evidence type="ECO:0000313" key="5">
    <source>
        <dbReference type="EMBL" id="TQL32283.1"/>
    </source>
</evidence>
<evidence type="ECO:0000313" key="6">
    <source>
        <dbReference type="Proteomes" id="UP000318336"/>
    </source>
</evidence>
<dbReference type="Pfam" id="PF07702">
    <property type="entry name" value="UTRA"/>
    <property type="match status" value="1"/>
</dbReference>
<dbReference type="Gene3D" id="3.40.1410.10">
    <property type="entry name" value="Chorismate lyase-like"/>
    <property type="match status" value="1"/>
</dbReference>